<dbReference type="PANTHER" id="PTHR47966:SF65">
    <property type="entry name" value="ASPARTIC-TYPE ENDOPEPTIDASE"/>
    <property type="match status" value="1"/>
</dbReference>
<evidence type="ECO:0000256" key="2">
    <source>
        <dbReference type="PIRSR" id="PIRSR601461-1"/>
    </source>
</evidence>
<organism evidence="5 6">
    <name type="scientific">Friedmanniomyces simplex</name>
    <dbReference type="NCBI Taxonomy" id="329884"/>
    <lineage>
        <taxon>Eukaryota</taxon>
        <taxon>Fungi</taxon>
        <taxon>Dikarya</taxon>
        <taxon>Ascomycota</taxon>
        <taxon>Pezizomycotina</taxon>
        <taxon>Dothideomycetes</taxon>
        <taxon>Dothideomycetidae</taxon>
        <taxon>Mycosphaerellales</taxon>
        <taxon>Teratosphaeriaceae</taxon>
        <taxon>Friedmanniomyces</taxon>
    </lineage>
</organism>
<evidence type="ECO:0000313" key="6">
    <source>
        <dbReference type="Proteomes" id="UP000309340"/>
    </source>
</evidence>
<dbReference type="EMBL" id="NAJQ01000083">
    <property type="protein sequence ID" value="TKA79728.1"/>
    <property type="molecule type" value="Genomic_DNA"/>
</dbReference>
<proteinExistence type="inferred from homology"/>
<dbReference type="SUPFAM" id="SSF50630">
    <property type="entry name" value="Acid proteases"/>
    <property type="match status" value="1"/>
</dbReference>
<sequence length="446" mass="47895">MLTVAAAACFAGCVHGALKTTKTVSLPLTFDSATAYYLANVSVGSPPQDVSLSFDTGSSDIWIYTRKTKIHDGAPEGGSYDSAESAHSRLVSKDFEIHYGAVEVKGDFVADDFTVGGVAVKDTTFAQATKMVGPARHGIMGVGFDTNQAKYWETGGRRKPYNGLLDHMVEQGLIETHSFSMQLGKQGNGSVLFGGYDTSRFDGPMAVMPLLPDPEEPRQMSYIRALLSSVSLTDSNGASTRISPDLPRVTARFDSGNPSSQLPKAIMDNLAASLGAQYNPNTQHYVVPCDLNKTLDFGFGDRNAASTVSVKYADMTVYASDPDTGEPSVNEDGSPACELVFDEDSSGNAELGVMGFLQSTYLVHHLDEKMLGIAQASDDYSRPADIVELKPGDKAWRRAGGRLERLRGPRPMGVWFGPGGLRPYGTPRARFGSRHLRLARAALGLL</sequence>
<evidence type="ECO:0000313" key="5">
    <source>
        <dbReference type="EMBL" id="TKA79728.1"/>
    </source>
</evidence>
<feature type="chain" id="PRO_5020385623" description="Peptidase A1 domain-containing protein" evidence="3">
    <location>
        <begin position="17"/>
        <end position="446"/>
    </location>
</feature>
<comment type="similarity">
    <text evidence="1">Belongs to the peptidase A1 family.</text>
</comment>
<evidence type="ECO:0000259" key="4">
    <source>
        <dbReference type="PROSITE" id="PS51767"/>
    </source>
</evidence>
<dbReference type="Pfam" id="PF00026">
    <property type="entry name" value="Asp"/>
    <property type="match status" value="1"/>
</dbReference>
<evidence type="ECO:0000256" key="1">
    <source>
        <dbReference type="ARBA" id="ARBA00007447"/>
    </source>
</evidence>
<dbReference type="GO" id="GO:0006508">
    <property type="term" value="P:proteolysis"/>
    <property type="evidence" value="ECO:0007669"/>
    <property type="project" value="InterPro"/>
</dbReference>
<dbReference type="STRING" id="329884.A0A4U0XVA1"/>
<feature type="signal peptide" evidence="3">
    <location>
        <begin position="1"/>
        <end position="16"/>
    </location>
</feature>
<dbReference type="InterPro" id="IPR033121">
    <property type="entry name" value="PEPTIDASE_A1"/>
</dbReference>
<accession>A0A4U0XVA1</accession>
<dbReference type="Proteomes" id="UP000309340">
    <property type="component" value="Unassembled WGS sequence"/>
</dbReference>
<dbReference type="GO" id="GO:0004190">
    <property type="term" value="F:aspartic-type endopeptidase activity"/>
    <property type="evidence" value="ECO:0007669"/>
    <property type="project" value="InterPro"/>
</dbReference>
<gene>
    <name evidence="5" type="ORF">B0A55_04354</name>
</gene>
<feature type="active site" evidence="2">
    <location>
        <position position="254"/>
    </location>
</feature>
<feature type="active site" evidence="2">
    <location>
        <position position="55"/>
    </location>
</feature>
<dbReference type="Gene3D" id="2.40.70.10">
    <property type="entry name" value="Acid Proteases"/>
    <property type="match status" value="2"/>
</dbReference>
<comment type="caution">
    <text evidence="5">The sequence shown here is derived from an EMBL/GenBank/DDBJ whole genome shotgun (WGS) entry which is preliminary data.</text>
</comment>
<dbReference type="InterPro" id="IPR021109">
    <property type="entry name" value="Peptidase_aspartic_dom_sf"/>
</dbReference>
<evidence type="ECO:0000256" key="3">
    <source>
        <dbReference type="SAM" id="SignalP"/>
    </source>
</evidence>
<name>A0A4U0XVA1_9PEZI</name>
<dbReference type="PRINTS" id="PR00792">
    <property type="entry name" value="PEPSIN"/>
</dbReference>
<reference evidence="5 6" key="1">
    <citation type="submission" date="2017-03" db="EMBL/GenBank/DDBJ databases">
        <title>Genomes of endolithic fungi from Antarctica.</title>
        <authorList>
            <person name="Coleine C."/>
            <person name="Masonjones S."/>
            <person name="Stajich J.E."/>
        </authorList>
    </citation>
    <scope>NUCLEOTIDE SEQUENCE [LARGE SCALE GENOMIC DNA]</scope>
    <source>
        <strain evidence="5 6">CCFEE 5184</strain>
    </source>
</reference>
<keyword evidence="6" id="KW-1185">Reference proteome</keyword>
<dbReference type="InterPro" id="IPR001461">
    <property type="entry name" value="Aspartic_peptidase_A1"/>
</dbReference>
<dbReference type="PROSITE" id="PS51767">
    <property type="entry name" value="PEPTIDASE_A1"/>
    <property type="match status" value="1"/>
</dbReference>
<keyword evidence="3" id="KW-0732">Signal</keyword>
<dbReference type="OrthoDB" id="771136at2759"/>
<dbReference type="AlphaFoldDB" id="A0A4U0XVA1"/>
<dbReference type="PANTHER" id="PTHR47966">
    <property type="entry name" value="BETA-SITE APP-CLEAVING ENZYME, ISOFORM A-RELATED"/>
    <property type="match status" value="1"/>
</dbReference>
<protein>
    <recommendedName>
        <fullName evidence="4">Peptidase A1 domain-containing protein</fullName>
    </recommendedName>
</protein>
<feature type="domain" description="Peptidase A1" evidence="4">
    <location>
        <begin position="37"/>
        <end position="374"/>
    </location>
</feature>